<dbReference type="Pfam" id="PF08263">
    <property type="entry name" value="LRRNT_2"/>
    <property type="match status" value="1"/>
</dbReference>
<dbReference type="GO" id="GO:0016020">
    <property type="term" value="C:membrane"/>
    <property type="evidence" value="ECO:0007669"/>
    <property type="project" value="UniProtKB-SubCell"/>
</dbReference>
<comment type="caution">
    <text evidence="9">The sequence shown here is derived from an EMBL/GenBank/DDBJ whole genome shotgun (WGS) entry which is preliminary data.</text>
</comment>
<keyword evidence="4" id="KW-0677">Repeat</keyword>
<keyword evidence="10" id="KW-1185">Reference proteome</keyword>
<dbReference type="InterPro" id="IPR032675">
    <property type="entry name" value="LRR_dom_sf"/>
</dbReference>
<dbReference type="PANTHER" id="PTHR48054:SF26">
    <property type="entry name" value="LEUCINE-RICH REPEAT PROTEIN 1-RELATED"/>
    <property type="match status" value="1"/>
</dbReference>
<evidence type="ECO:0000313" key="9">
    <source>
        <dbReference type="EMBL" id="KAK6940393.1"/>
    </source>
</evidence>
<evidence type="ECO:0000313" key="10">
    <source>
        <dbReference type="Proteomes" id="UP001370490"/>
    </source>
</evidence>
<feature type="chain" id="PRO_5042996841" evidence="7">
    <location>
        <begin position="27"/>
        <end position="365"/>
    </location>
</feature>
<sequence>MVTKNRGLYVVVWISIWLLSISVSYCAQTDVDCLKSIKESVLDPYRHLNSSWNFQNSTEGFICQFTGIDCWRPDENKVLNIRLSDMGLKGCFPRGIKNCSSLTGLDLSNNQFYGEIPSDISAIVSYVISLDLSHKKFTGEIPAEISNCTYLNTLKLDSNRLSGQIPLQLGSLRRLKTFSVANNLLTGQVPTFAGLNVSADSYANNPGLCGGPLEACSGTSKSSHTAIMAGAAAVGGMTIGVLGVGIGMLFYFRKDSSVAELTLVGPAQNDEGVKATGGVVAPNPLLAIKGLVGWDAGIKIIAPDAEEASVEDINMRRVVEIQQDYEHRNQELSERLRQAKDVICKAGLEEGLAGGASGGDPERLD</sequence>
<evidence type="ECO:0000256" key="2">
    <source>
        <dbReference type="ARBA" id="ARBA00022614"/>
    </source>
</evidence>
<dbReference type="SUPFAM" id="SSF52058">
    <property type="entry name" value="L domain-like"/>
    <property type="match status" value="1"/>
</dbReference>
<name>A0AAN8W5Q8_9MAGN</name>
<dbReference type="Pfam" id="PF00560">
    <property type="entry name" value="LRR_1"/>
    <property type="match status" value="3"/>
</dbReference>
<keyword evidence="3 7" id="KW-0732">Signal</keyword>
<dbReference type="InterPro" id="IPR013210">
    <property type="entry name" value="LRR_N_plant-typ"/>
</dbReference>
<keyword evidence="5 6" id="KW-0472">Membrane</keyword>
<gene>
    <name evidence="9" type="ORF">RJ641_029924</name>
</gene>
<dbReference type="Proteomes" id="UP001370490">
    <property type="component" value="Unassembled WGS sequence"/>
</dbReference>
<evidence type="ECO:0000256" key="4">
    <source>
        <dbReference type="ARBA" id="ARBA00022737"/>
    </source>
</evidence>
<proteinExistence type="predicted"/>
<accession>A0AAN8W5Q8</accession>
<evidence type="ECO:0000259" key="8">
    <source>
        <dbReference type="Pfam" id="PF08263"/>
    </source>
</evidence>
<organism evidence="9 10">
    <name type="scientific">Dillenia turbinata</name>
    <dbReference type="NCBI Taxonomy" id="194707"/>
    <lineage>
        <taxon>Eukaryota</taxon>
        <taxon>Viridiplantae</taxon>
        <taxon>Streptophyta</taxon>
        <taxon>Embryophyta</taxon>
        <taxon>Tracheophyta</taxon>
        <taxon>Spermatophyta</taxon>
        <taxon>Magnoliopsida</taxon>
        <taxon>eudicotyledons</taxon>
        <taxon>Gunneridae</taxon>
        <taxon>Pentapetalae</taxon>
        <taxon>Dilleniales</taxon>
        <taxon>Dilleniaceae</taxon>
        <taxon>Dillenia</taxon>
    </lineage>
</organism>
<feature type="domain" description="Leucine-rich repeat-containing N-terminal plant-type" evidence="8">
    <location>
        <begin position="28"/>
        <end position="71"/>
    </location>
</feature>
<keyword evidence="6" id="KW-1133">Transmembrane helix</keyword>
<feature type="signal peptide" evidence="7">
    <location>
        <begin position="1"/>
        <end position="26"/>
    </location>
</feature>
<dbReference type="AlphaFoldDB" id="A0AAN8W5Q8"/>
<feature type="transmembrane region" description="Helical" evidence="6">
    <location>
        <begin position="226"/>
        <end position="252"/>
    </location>
</feature>
<dbReference type="InterPro" id="IPR052592">
    <property type="entry name" value="LRR-RLK"/>
</dbReference>
<dbReference type="Gene3D" id="3.80.10.10">
    <property type="entry name" value="Ribonuclease Inhibitor"/>
    <property type="match status" value="1"/>
</dbReference>
<keyword evidence="2" id="KW-0433">Leucine-rich repeat</keyword>
<dbReference type="EMBL" id="JBAMMX010000005">
    <property type="protein sequence ID" value="KAK6940393.1"/>
    <property type="molecule type" value="Genomic_DNA"/>
</dbReference>
<protein>
    <submittedName>
        <fullName evidence="9">Leucine-rich repeat-containing N-terminal, plant-type</fullName>
    </submittedName>
</protein>
<comment type="subcellular location">
    <subcellularLocation>
        <location evidence="1">Membrane</location>
    </subcellularLocation>
</comment>
<reference evidence="9 10" key="1">
    <citation type="submission" date="2023-12" db="EMBL/GenBank/DDBJ databases">
        <title>A high-quality genome assembly for Dillenia turbinata (Dilleniales).</title>
        <authorList>
            <person name="Chanderbali A."/>
        </authorList>
    </citation>
    <scope>NUCLEOTIDE SEQUENCE [LARGE SCALE GENOMIC DNA]</scope>
    <source>
        <strain evidence="9">LSX21</strain>
        <tissue evidence="9">Leaf</tissue>
    </source>
</reference>
<evidence type="ECO:0000256" key="1">
    <source>
        <dbReference type="ARBA" id="ARBA00004370"/>
    </source>
</evidence>
<evidence type="ECO:0000256" key="5">
    <source>
        <dbReference type="ARBA" id="ARBA00023136"/>
    </source>
</evidence>
<dbReference type="InterPro" id="IPR001611">
    <property type="entry name" value="Leu-rich_rpt"/>
</dbReference>
<evidence type="ECO:0000256" key="6">
    <source>
        <dbReference type="SAM" id="Phobius"/>
    </source>
</evidence>
<keyword evidence="6" id="KW-0812">Transmembrane</keyword>
<evidence type="ECO:0000256" key="3">
    <source>
        <dbReference type="ARBA" id="ARBA00022729"/>
    </source>
</evidence>
<dbReference type="PANTHER" id="PTHR48054">
    <property type="entry name" value="RECEPTOR KINASE-LIKE PROTEIN XA21"/>
    <property type="match status" value="1"/>
</dbReference>
<dbReference type="FunFam" id="3.80.10.10:FF:000400">
    <property type="entry name" value="Nuclear pore complex protein NUP107"/>
    <property type="match status" value="1"/>
</dbReference>
<evidence type="ECO:0000256" key="7">
    <source>
        <dbReference type="SAM" id="SignalP"/>
    </source>
</evidence>